<dbReference type="Proteomes" id="UP000186817">
    <property type="component" value="Unassembled WGS sequence"/>
</dbReference>
<proteinExistence type="predicted"/>
<evidence type="ECO:0000313" key="2">
    <source>
        <dbReference type="Proteomes" id="UP000186817"/>
    </source>
</evidence>
<dbReference type="EMBL" id="LSRX01000919">
    <property type="protein sequence ID" value="OLP86371.1"/>
    <property type="molecule type" value="Genomic_DNA"/>
</dbReference>
<dbReference type="AlphaFoldDB" id="A0A1Q9CTY3"/>
<protein>
    <submittedName>
        <fullName evidence="1">Uncharacterized protein</fullName>
    </submittedName>
</protein>
<organism evidence="1 2">
    <name type="scientific">Symbiodinium microadriaticum</name>
    <name type="common">Dinoflagellate</name>
    <name type="synonym">Zooxanthella microadriatica</name>
    <dbReference type="NCBI Taxonomy" id="2951"/>
    <lineage>
        <taxon>Eukaryota</taxon>
        <taxon>Sar</taxon>
        <taxon>Alveolata</taxon>
        <taxon>Dinophyceae</taxon>
        <taxon>Suessiales</taxon>
        <taxon>Symbiodiniaceae</taxon>
        <taxon>Symbiodinium</taxon>
    </lineage>
</organism>
<reference evidence="1 2" key="1">
    <citation type="submission" date="2016-02" db="EMBL/GenBank/DDBJ databases">
        <title>Genome analysis of coral dinoflagellate symbionts highlights evolutionary adaptations to a symbiotic lifestyle.</title>
        <authorList>
            <person name="Aranda M."/>
            <person name="Li Y."/>
            <person name="Liew Y.J."/>
            <person name="Baumgarten S."/>
            <person name="Simakov O."/>
            <person name="Wilson M."/>
            <person name="Piel J."/>
            <person name="Ashoor H."/>
            <person name="Bougouffa S."/>
            <person name="Bajic V.B."/>
            <person name="Ryu T."/>
            <person name="Ravasi T."/>
            <person name="Bayer T."/>
            <person name="Micklem G."/>
            <person name="Kim H."/>
            <person name="Bhak J."/>
            <person name="Lajeunesse T.C."/>
            <person name="Voolstra C.R."/>
        </authorList>
    </citation>
    <scope>NUCLEOTIDE SEQUENCE [LARGE SCALE GENOMIC DNA]</scope>
    <source>
        <strain evidence="1 2">CCMP2467</strain>
    </source>
</reference>
<sequence length="408" mass="45282">MWDKASWPCVVWRDRGDKGLSKSLFKGKVGLTDETLRQAILNDEVQVVTQGGVVFCQWGQLKSDHMDEKNSMAASKLEPKNVSQGVAAECPQLPLRGLFQHSQPQPIVGQQAAQLALLLDSVSMERPEPSAEELADIRFVVPAAVPLMNGRLVEHEGGVVVSDTQGPNALVLLSHVPDQPLLRRYLQELVDLRRLPMVSETFRLQKVKIGLKKSIAAALQFQQHLTSAVEEKAPWSRDKRGKFLEAERFSYCSSGRATFAPTTVPIVVADAVHVGDDDWLNVFVCDPACTGAPAKSRWPDALGRGASQLEQALMQDWAPPEVVNYMERLQQVRDEMSQGYTKFSSSASWEEDQKLLQEVMVEIDGQVPQLECFFGLPAGGKREPRQVALFAVETEHCLLDQSYLEVHG</sequence>
<keyword evidence="2" id="KW-1185">Reference proteome</keyword>
<comment type="caution">
    <text evidence="1">The sequence shown here is derived from an EMBL/GenBank/DDBJ whole genome shotgun (WGS) entry which is preliminary data.</text>
</comment>
<dbReference type="OrthoDB" id="10598800at2759"/>
<gene>
    <name evidence="1" type="ORF">AK812_SmicGene32518</name>
</gene>
<name>A0A1Q9CTY3_SYMMI</name>
<evidence type="ECO:0000313" key="1">
    <source>
        <dbReference type="EMBL" id="OLP86371.1"/>
    </source>
</evidence>
<accession>A0A1Q9CTY3</accession>